<dbReference type="PANTHER" id="PTHR11214">
    <property type="entry name" value="BETA-1,3-N-ACETYLGLUCOSAMINYLTRANSFERASE"/>
    <property type="match status" value="1"/>
</dbReference>
<reference evidence="11" key="2">
    <citation type="submission" date="2025-08" db="UniProtKB">
        <authorList>
            <consortium name="Ensembl"/>
        </authorList>
    </citation>
    <scope>IDENTIFICATION</scope>
</reference>
<dbReference type="PANTHER" id="PTHR11214:SF283">
    <property type="entry name" value="N-ACETYLLACTOSAMINIDE BETA-1,3-N-ACETYLGLUCOSAMINYLTRANSFERASE 4-LIKE"/>
    <property type="match status" value="1"/>
</dbReference>
<evidence type="ECO:0000313" key="11">
    <source>
        <dbReference type="Ensembl" id="ENSCINP00000031042.1"/>
    </source>
</evidence>
<evidence type="ECO:0000256" key="5">
    <source>
        <dbReference type="ARBA" id="ARBA00022692"/>
    </source>
</evidence>
<dbReference type="HOGENOM" id="CLU_036849_4_0_1"/>
<dbReference type="STRING" id="7719.ENSCINP00000031042"/>
<evidence type="ECO:0000256" key="6">
    <source>
        <dbReference type="ARBA" id="ARBA00022968"/>
    </source>
</evidence>
<dbReference type="EC" id="2.4.1.-" evidence="10"/>
<keyword evidence="12" id="KW-1185">Reference proteome</keyword>
<dbReference type="OMA" id="HYSGYTQ"/>
<dbReference type="GO" id="GO:0000139">
    <property type="term" value="C:Golgi membrane"/>
    <property type="evidence" value="ECO:0000318"/>
    <property type="project" value="GO_Central"/>
</dbReference>
<reference evidence="12" key="1">
    <citation type="journal article" date="2002" name="Science">
        <title>The draft genome of Ciona intestinalis: insights into chordate and vertebrate origins.</title>
        <authorList>
            <person name="Dehal P."/>
            <person name="Satou Y."/>
            <person name="Campbell R.K."/>
            <person name="Chapman J."/>
            <person name="Degnan B."/>
            <person name="De Tomaso A."/>
            <person name="Davidson B."/>
            <person name="Di Gregorio A."/>
            <person name="Gelpke M."/>
            <person name="Goodstein D.M."/>
            <person name="Harafuji N."/>
            <person name="Hastings K.E."/>
            <person name="Ho I."/>
            <person name="Hotta K."/>
            <person name="Huang W."/>
            <person name="Kawashima T."/>
            <person name="Lemaire P."/>
            <person name="Martinez D."/>
            <person name="Meinertzhagen I.A."/>
            <person name="Necula S."/>
            <person name="Nonaka M."/>
            <person name="Putnam N."/>
            <person name="Rash S."/>
            <person name="Saiga H."/>
            <person name="Satake M."/>
            <person name="Terry A."/>
            <person name="Yamada L."/>
            <person name="Wang H.G."/>
            <person name="Awazu S."/>
            <person name="Azumi K."/>
            <person name="Boore J."/>
            <person name="Branno M."/>
            <person name="Chin-Bow S."/>
            <person name="DeSantis R."/>
            <person name="Doyle S."/>
            <person name="Francino P."/>
            <person name="Keys D.N."/>
            <person name="Haga S."/>
            <person name="Hayashi H."/>
            <person name="Hino K."/>
            <person name="Imai K.S."/>
            <person name="Inaba K."/>
            <person name="Kano S."/>
            <person name="Kobayashi K."/>
            <person name="Kobayashi M."/>
            <person name="Lee B.I."/>
            <person name="Makabe K.W."/>
            <person name="Manohar C."/>
            <person name="Matassi G."/>
            <person name="Medina M."/>
            <person name="Mochizuki Y."/>
            <person name="Mount S."/>
            <person name="Morishita T."/>
            <person name="Miura S."/>
            <person name="Nakayama A."/>
            <person name="Nishizaka S."/>
            <person name="Nomoto H."/>
            <person name="Ohta F."/>
            <person name="Oishi K."/>
            <person name="Rigoutsos I."/>
            <person name="Sano M."/>
            <person name="Sasaki A."/>
            <person name="Sasakura Y."/>
            <person name="Shoguchi E."/>
            <person name="Shin-i T."/>
            <person name="Spagnuolo A."/>
            <person name="Stainier D."/>
            <person name="Suzuki M.M."/>
            <person name="Tassy O."/>
            <person name="Takatori N."/>
            <person name="Tokuoka M."/>
            <person name="Yagi K."/>
            <person name="Yoshizaki F."/>
            <person name="Wada S."/>
            <person name="Zhang C."/>
            <person name="Hyatt P.D."/>
            <person name="Larimer F."/>
            <person name="Detter C."/>
            <person name="Doggett N."/>
            <person name="Glavina T."/>
            <person name="Hawkins T."/>
            <person name="Richardson P."/>
            <person name="Lucas S."/>
            <person name="Kohara Y."/>
            <person name="Levine M."/>
            <person name="Satoh N."/>
            <person name="Rokhsar D.S."/>
        </authorList>
    </citation>
    <scope>NUCLEOTIDE SEQUENCE [LARGE SCALE GENOMIC DNA]</scope>
</reference>
<evidence type="ECO:0000256" key="3">
    <source>
        <dbReference type="ARBA" id="ARBA00022676"/>
    </source>
</evidence>
<keyword evidence="9" id="KW-0472">Membrane</keyword>
<evidence type="ECO:0000256" key="2">
    <source>
        <dbReference type="ARBA" id="ARBA00008661"/>
    </source>
</evidence>
<comment type="subcellular location">
    <subcellularLocation>
        <location evidence="1 10">Golgi apparatus membrane</location>
        <topology evidence="1 10">Single-pass type II membrane protein</topology>
    </subcellularLocation>
</comment>
<sequence length="332" mass="38323">MQRKCSILTTLILVVGVVTVCRIVFEVNQSIKLGQTHTDQIYLKEPWALFKNRCSSPVCTGNASVGNVTWSMVIFVKSSANSFIRREILRRSWASLFRVEEGNITVVFVVGLSGARFTERRLTKESKEHGDILQFNGPDDYRNIALKTLAGMEWASLHLPSTFLYSSMDDDFMVDMLKMTKTINKGFELMRKDSWFEFPIICMFRMGVDEKPVRDENGIFKKWFISESLFKWPVFPRYCHGGMYTTSMRIIDQLLRESWSVDSLYLDDVWITGILRQKIGMPDQMVIKPEETVAVHYSGYTQSPNHNVNAFVDAWQQSIDEMVDSSVCQCFR</sequence>
<evidence type="ECO:0000256" key="10">
    <source>
        <dbReference type="RuleBase" id="RU363063"/>
    </source>
</evidence>
<dbReference type="GO" id="GO:0016758">
    <property type="term" value="F:hexosyltransferase activity"/>
    <property type="evidence" value="ECO:0007669"/>
    <property type="project" value="InterPro"/>
</dbReference>
<gene>
    <name evidence="11" type="primary">LOC100184787</name>
</gene>
<evidence type="ECO:0000256" key="9">
    <source>
        <dbReference type="ARBA" id="ARBA00023136"/>
    </source>
</evidence>
<evidence type="ECO:0000256" key="1">
    <source>
        <dbReference type="ARBA" id="ARBA00004323"/>
    </source>
</evidence>
<protein>
    <recommendedName>
        <fullName evidence="10">Hexosyltransferase</fullName>
        <ecNumber evidence="10">2.4.1.-</ecNumber>
    </recommendedName>
</protein>
<dbReference type="Pfam" id="PF01762">
    <property type="entry name" value="Galactosyl_T"/>
    <property type="match status" value="1"/>
</dbReference>
<keyword evidence="5" id="KW-0812">Transmembrane</keyword>
<keyword evidence="7" id="KW-1133">Transmembrane helix</keyword>
<reference evidence="11" key="3">
    <citation type="submission" date="2025-09" db="UniProtKB">
        <authorList>
            <consortium name="Ensembl"/>
        </authorList>
    </citation>
    <scope>IDENTIFICATION</scope>
</reference>
<dbReference type="Ensembl" id="ENSCINT00000030527.1">
    <property type="protein sequence ID" value="ENSCINP00000031042.1"/>
    <property type="gene ID" value="ENSCING00000023331.1"/>
</dbReference>
<evidence type="ECO:0000256" key="7">
    <source>
        <dbReference type="ARBA" id="ARBA00022989"/>
    </source>
</evidence>
<comment type="similarity">
    <text evidence="2 10">Belongs to the glycosyltransferase 31 family.</text>
</comment>
<dbReference type="InterPro" id="IPR002659">
    <property type="entry name" value="Glyco_trans_31"/>
</dbReference>
<keyword evidence="8 10" id="KW-0333">Golgi apparatus</keyword>
<evidence type="ECO:0000256" key="4">
    <source>
        <dbReference type="ARBA" id="ARBA00022679"/>
    </source>
</evidence>
<evidence type="ECO:0000313" key="12">
    <source>
        <dbReference type="Proteomes" id="UP000008144"/>
    </source>
</evidence>
<keyword evidence="3 10" id="KW-0328">Glycosyltransferase</keyword>
<organism evidence="11 12">
    <name type="scientific">Ciona intestinalis</name>
    <name type="common">Transparent sea squirt</name>
    <name type="synonym">Ascidia intestinalis</name>
    <dbReference type="NCBI Taxonomy" id="7719"/>
    <lineage>
        <taxon>Eukaryota</taxon>
        <taxon>Metazoa</taxon>
        <taxon>Chordata</taxon>
        <taxon>Tunicata</taxon>
        <taxon>Ascidiacea</taxon>
        <taxon>Phlebobranchia</taxon>
        <taxon>Cionidae</taxon>
        <taxon>Ciona</taxon>
    </lineage>
</organism>
<dbReference type="AlphaFoldDB" id="H2XN09"/>
<name>H2XN09_CIOIN</name>
<dbReference type="GO" id="GO:0016757">
    <property type="term" value="F:glycosyltransferase activity"/>
    <property type="evidence" value="ECO:0000318"/>
    <property type="project" value="GO_Central"/>
</dbReference>
<proteinExistence type="inferred from homology"/>
<keyword evidence="4" id="KW-0808">Transferase</keyword>
<dbReference type="GO" id="GO:0006493">
    <property type="term" value="P:protein O-linked glycosylation"/>
    <property type="evidence" value="ECO:0000318"/>
    <property type="project" value="GO_Central"/>
</dbReference>
<dbReference type="Proteomes" id="UP000008144">
    <property type="component" value="Unassembled WGS sequence"/>
</dbReference>
<evidence type="ECO:0000256" key="8">
    <source>
        <dbReference type="ARBA" id="ARBA00023034"/>
    </source>
</evidence>
<accession>H2XN09</accession>
<keyword evidence="6" id="KW-0735">Signal-anchor</keyword>
<dbReference type="GeneTree" id="ENSGT00940000163442"/>
<dbReference type="InParanoid" id="H2XN09"/>